<comment type="similarity">
    <text evidence="1">Belongs to the type-I restriction system S methylase family.</text>
</comment>
<evidence type="ECO:0000256" key="1">
    <source>
        <dbReference type="ARBA" id="ARBA00010923"/>
    </source>
</evidence>
<evidence type="ECO:0000256" key="2">
    <source>
        <dbReference type="ARBA" id="ARBA00022747"/>
    </source>
</evidence>
<evidence type="ECO:0000313" key="7">
    <source>
        <dbReference type="Proteomes" id="UP000178406"/>
    </source>
</evidence>
<dbReference type="InterPro" id="IPR000055">
    <property type="entry name" value="Restrct_endonuc_typeI_TRD"/>
</dbReference>
<protein>
    <recommendedName>
        <fullName evidence="5">Type I restriction modification DNA specificity domain-containing protein</fullName>
    </recommendedName>
</protein>
<keyword evidence="3" id="KW-0238">DNA-binding</keyword>
<dbReference type="GO" id="GO:0009307">
    <property type="term" value="P:DNA restriction-modification system"/>
    <property type="evidence" value="ECO:0007669"/>
    <property type="project" value="UniProtKB-KW"/>
</dbReference>
<dbReference type="Gene3D" id="3.90.220.20">
    <property type="entry name" value="DNA methylase specificity domains"/>
    <property type="match status" value="2"/>
</dbReference>
<proteinExistence type="inferred from homology"/>
<comment type="caution">
    <text evidence="6">The sequence shown here is derived from an EMBL/GenBank/DDBJ whole genome shotgun (WGS) entry which is preliminary data.</text>
</comment>
<dbReference type="STRING" id="1798338.A3J56_00030"/>
<feature type="domain" description="Type I restriction modification DNA specificity" evidence="5">
    <location>
        <begin position="52"/>
        <end position="198"/>
    </location>
</feature>
<sequence length="459" mass="52513">MITYSIIKKSELEGAHRLDAEYYQPEYLLVTQKIKNLPFENTRISNLLARQIVTGSTPKKRDCKNDGTDIKFIKTDTLREGQIVFDEADYLPLKESVKNSELKSGDIIITIIGATHDIVGRVARIFPSDPKMNINQNVALLRPKESSFSSYLSIFLQTKYGREQIWQQSRQTEQVNLNCREVENILVPLPDKSFIQKIDDLVVTSYNFTAESKKIYSQAENLLLEELGLTNFELEEGLWSVVNLSETKKVNRIDAEYFQPKYEKIIKKIYKHPTKSIDELSEFVGHSTQSPYDQNGNVAVLAQKHMKSDLSIDITAFDNYTSENLIKKNDKKFILKNDDILISSAGQPGLTCVWIGDHKNKVIPGSFVTVARPNGEVNPFYVGVFLNTIAGHLQFERDYTGSIQQYMYPVKIRQIIIPILSKNIQQKIADLVRASHEARRKVKELLEEAKRKVEEMIEG</sequence>
<dbReference type="InterPro" id="IPR052021">
    <property type="entry name" value="Type-I_RS_S_subunit"/>
</dbReference>
<name>A0A1F5WE53_9BACT</name>
<keyword evidence="4" id="KW-0175">Coiled coil</keyword>
<dbReference type="GO" id="GO:0003677">
    <property type="term" value="F:DNA binding"/>
    <property type="evidence" value="ECO:0007669"/>
    <property type="project" value="UniProtKB-KW"/>
</dbReference>
<dbReference type="EMBL" id="MFHQ01000041">
    <property type="protein sequence ID" value="OGF73561.1"/>
    <property type="molecule type" value="Genomic_DNA"/>
</dbReference>
<dbReference type="Pfam" id="PF01420">
    <property type="entry name" value="Methylase_S"/>
    <property type="match status" value="2"/>
</dbReference>
<dbReference type="InterPro" id="IPR044946">
    <property type="entry name" value="Restrct_endonuc_typeI_TRD_sf"/>
</dbReference>
<evidence type="ECO:0000313" key="6">
    <source>
        <dbReference type="EMBL" id="OGF73561.1"/>
    </source>
</evidence>
<feature type="domain" description="Type I restriction modification DNA specificity" evidence="5">
    <location>
        <begin position="291"/>
        <end position="431"/>
    </location>
</feature>
<feature type="coiled-coil region" evidence="4">
    <location>
        <begin position="428"/>
        <end position="459"/>
    </location>
</feature>
<dbReference type="PANTHER" id="PTHR30408">
    <property type="entry name" value="TYPE-1 RESTRICTION ENZYME ECOKI SPECIFICITY PROTEIN"/>
    <property type="match status" value="1"/>
</dbReference>
<dbReference type="AlphaFoldDB" id="A0A1F5WE53"/>
<dbReference type="Proteomes" id="UP000178406">
    <property type="component" value="Unassembled WGS sequence"/>
</dbReference>
<organism evidence="6 7">
    <name type="scientific">Candidatus Giovannonibacteria bacterium RIFCSPHIGHO2_02_FULL_46_20</name>
    <dbReference type="NCBI Taxonomy" id="1798338"/>
    <lineage>
        <taxon>Bacteria</taxon>
        <taxon>Candidatus Giovannoniibacteriota</taxon>
    </lineage>
</organism>
<reference evidence="6 7" key="1">
    <citation type="journal article" date="2016" name="Nat. Commun.">
        <title>Thousands of microbial genomes shed light on interconnected biogeochemical processes in an aquifer system.</title>
        <authorList>
            <person name="Anantharaman K."/>
            <person name="Brown C.T."/>
            <person name="Hug L.A."/>
            <person name="Sharon I."/>
            <person name="Castelle C.J."/>
            <person name="Probst A.J."/>
            <person name="Thomas B.C."/>
            <person name="Singh A."/>
            <person name="Wilkins M.J."/>
            <person name="Karaoz U."/>
            <person name="Brodie E.L."/>
            <person name="Williams K.H."/>
            <person name="Hubbard S.S."/>
            <person name="Banfield J.F."/>
        </authorList>
    </citation>
    <scope>NUCLEOTIDE SEQUENCE [LARGE SCALE GENOMIC DNA]</scope>
</reference>
<gene>
    <name evidence="6" type="ORF">A3J56_00030</name>
</gene>
<keyword evidence="2" id="KW-0680">Restriction system</keyword>
<accession>A0A1F5WE53</accession>
<evidence type="ECO:0000256" key="4">
    <source>
        <dbReference type="SAM" id="Coils"/>
    </source>
</evidence>
<dbReference type="SUPFAM" id="SSF116734">
    <property type="entry name" value="DNA methylase specificity domain"/>
    <property type="match status" value="2"/>
</dbReference>
<dbReference type="PANTHER" id="PTHR30408:SF12">
    <property type="entry name" value="TYPE I RESTRICTION ENZYME MJAVIII SPECIFICITY SUBUNIT"/>
    <property type="match status" value="1"/>
</dbReference>
<evidence type="ECO:0000259" key="5">
    <source>
        <dbReference type="Pfam" id="PF01420"/>
    </source>
</evidence>
<evidence type="ECO:0000256" key="3">
    <source>
        <dbReference type="ARBA" id="ARBA00023125"/>
    </source>
</evidence>